<dbReference type="RefSeq" id="WP_122628701.1">
    <property type="nucleotide sequence ID" value="NZ_UPPP01000080.1"/>
</dbReference>
<protein>
    <submittedName>
        <fullName evidence="3">Acyltransferase 3</fullName>
    </submittedName>
</protein>
<keyword evidence="3" id="KW-0012">Acyltransferase</keyword>
<keyword evidence="1" id="KW-0812">Transmembrane</keyword>
<dbReference type="GO" id="GO:0016747">
    <property type="term" value="F:acyltransferase activity, transferring groups other than amino-acyl groups"/>
    <property type="evidence" value="ECO:0007669"/>
    <property type="project" value="InterPro"/>
</dbReference>
<feature type="transmembrane region" description="Helical" evidence="1">
    <location>
        <begin position="276"/>
        <end position="295"/>
    </location>
</feature>
<dbReference type="InterPro" id="IPR002656">
    <property type="entry name" value="Acyl_transf_3_dom"/>
</dbReference>
<feature type="transmembrane region" description="Helical" evidence="1">
    <location>
        <begin position="236"/>
        <end position="256"/>
    </location>
</feature>
<accession>A0A498R8D8</accession>
<dbReference type="PANTHER" id="PTHR36927">
    <property type="entry name" value="BLR4337 PROTEIN"/>
    <property type="match status" value="1"/>
</dbReference>
<feature type="transmembrane region" description="Helical" evidence="1">
    <location>
        <begin position="342"/>
        <end position="361"/>
    </location>
</feature>
<dbReference type="PANTHER" id="PTHR36927:SF4">
    <property type="entry name" value="BLR5718 PROTEIN"/>
    <property type="match status" value="1"/>
</dbReference>
<gene>
    <name evidence="3" type="ORF">LUCI_3039</name>
</gene>
<name>A0A498R8D8_9FIRM</name>
<keyword evidence="1" id="KW-1133">Transmembrane helix</keyword>
<proteinExistence type="predicted"/>
<evidence type="ECO:0000313" key="4">
    <source>
        <dbReference type="Proteomes" id="UP000277811"/>
    </source>
</evidence>
<feature type="domain" description="Acyltransferase 3" evidence="2">
    <location>
        <begin position="9"/>
        <end position="357"/>
    </location>
</feature>
<keyword evidence="3" id="KW-0808">Transferase</keyword>
<feature type="transmembrane region" description="Helical" evidence="1">
    <location>
        <begin position="54"/>
        <end position="75"/>
    </location>
</feature>
<feature type="transmembrane region" description="Helical" evidence="1">
    <location>
        <begin position="96"/>
        <end position="114"/>
    </location>
</feature>
<feature type="transmembrane region" description="Helical" evidence="1">
    <location>
        <begin position="316"/>
        <end position="336"/>
    </location>
</feature>
<dbReference type="OrthoDB" id="5446016at2"/>
<feature type="transmembrane region" description="Helical" evidence="1">
    <location>
        <begin position="134"/>
        <end position="151"/>
    </location>
</feature>
<dbReference type="InterPro" id="IPR050623">
    <property type="entry name" value="Glucan_succinyl_AcylTrfase"/>
</dbReference>
<evidence type="ECO:0000259" key="2">
    <source>
        <dbReference type="Pfam" id="PF01757"/>
    </source>
</evidence>
<dbReference type="EMBL" id="UPPP01000080">
    <property type="protein sequence ID" value="VBB07774.1"/>
    <property type="molecule type" value="Genomic_DNA"/>
</dbReference>
<organism evidence="3 4">
    <name type="scientific">Lucifera butyrica</name>
    <dbReference type="NCBI Taxonomy" id="1351585"/>
    <lineage>
        <taxon>Bacteria</taxon>
        <taxon>Bacillati</taxon>
        <taxon>Bacillota</taxon>
        <taxon>Negativicutes</taxon>
        <taxon>Veillonellales</taxon>
        <taxon>Veillonellaceae</taxon>
        <taxon>Lucifera</taxon>
    </lineage>
</organism>
<dbReference type="AlphaFoldDB" id="A0A498R8D8"/>
<keyword evidence="1" id="KW-0472">Membrane</keyword>
<dbReference type="Pfam" id="PF01757">
    <property type="entry name" value="Acyl_transf_3"/>
    <property type="match status" value="1"/>
</dbReference>
<feature type="transmembrane region" description="Helical" evidence="1">
    <location>
        <begin position="14"/>
        <end position="34"/>
    </location>
</feature>
<evidence type="ECO:0000256" key="1">
    <source>
        <dbReference type="SAM" id="Phobius"/>
    </source>
</evidence>
<feature type="transmembrane region" description="Helical" evidence="1">
    <location>
        <begin position="200"/>
        <end position="220"/>
    </location>
</feature>
<feature type="transmembrane region" description="Helical" evidence="1">
    <location>
        <begin position="171"/>
        <end position="188"/>
    </location>
</feature>
<sequence length="371" mass="42043">MGVKQERLRYLDNLRLLMIVFVVMHHLAVTYSGYGSWYYFEGRPLNLLSRIGFGFYLSFQQGYFMGLLFMIAGYFAAGSFDRKGFKKFVGERFNRLLIPSLIYMAVITPFIGLVELGGKMNGFNIFNFLSGTGVMWFAVALFIFSLFYGLVRLISRKTAPVFDRERVRPSLINAVILILIISVCAFLIRTVEPIGTNILNMQLCFFASYIVLFIVGIVAYRNNLFARIGYQTGKRWLICGIVLGLLFWLVLTKRASAVPGGMTALFGGVTWESAVYSLWESFVAVSMSIGLIAVFREKFNYQSRFVKTLSDNSFAVYMFHPPIIVAVALLFGSVALLPIVKWVMLCVICIPLCFAITHFVIRRIPLLNKVL</sequence>
<dbReference type="Proteomes" id="UP000277811">
    <property type="component" value="Unassembled WGS sequence"/>
</dbReference>
<reference evidence="3 4" key="1">
    <citation type="submission" date="2018-06" db="EMBL/GenBank/DDBJ databases">
        <authorList>
            <person name="Strepis N."/>
        </authorList>
    </citation>
    <scope>NUCLEOTIDE SEQUENCE [LARGE SCALE GENOMIC DNA]</scope>
    <source>
        <strain evidence="3">LUCI</strain>
    </source>
</reference>
<keyword evidence="4" id="KW-1185">Reference proteome</keyword>
<evidence type="ECO:0000313" key="3">
    <source>
        <dbReference type="EMBL" id="VBB07774.1"/>
    </source>
</evidence>